<reference evidence="1" key="1">
    <citation type="journal article" date="2020" name="Microbiol. Resour. Announc.">
        <title>Complete Genome Sequence of Novel Psychrotolerant Legionella Strain TUM19329, Isolated from Antarctic Lake Sediment.</title>
        <authorList>
            <person name="Shimada S."/>
            <person name="Nakai R."/>
            <person name="Aoki K."/>
            <person name="Shimoeda N."/>
            <person name="Ohno G."/>
            <person name="Miyazaki Y."/>
            <person name="Kudoh S."/>
            <person name="Imura S."/>
            <person name="Watanabe K."/>
            <person name="Ishii Y."/>
            <person name="Tateda K."/>
        </authorList>
    </citation>
    <scope>NUCLEOTIDE SEQUENCE [LARGE SCALE GENOMIC DNA]</scope>
    <source>
        <strain evidence="1">TUM19329</strain>
    </source>
</reference>
<protein>
    <submittedName>
        <fullName evidence="1">Uncharacterized protein</fullName>
    </submittedName>
</protein>
<dbReference type="EMBL" id="AP022839">
    <property type="protein sequence ID" value="BCA95667.1"/>
    <property type="molecule type" value="Genomic_DNA"/>
</dbReference>
<organism evidence="1 2">
    <name type="scientific">Legionella antarctica</name>
    <dbReference type="NCBI Taxonomy" id="2708020"/>
    <lineage>
        <taxon>Bacteria</taxon>
        <taxon>Pseudomonadati</taxon>
        <taxon>Pseudomonadota</taxon>
        <taxon>Gammaproteobacteria</taxon>
        <taxon>Legionellales</taxon>
        <taxon>Legionellaceae</taxon>
        <taxon>Legionella</taxon>
    </lineage>
</organism>
<evidence type="ECO:0000313" key="1">
    <source>
        <dbReference type="EMBL" id="BCA95667.1"/>
    </source>
</evidence>
<evidence type="ECO:0000313" key="2">
    <source>
        <dbReference type="Proteomes" id="UP000502894"/>
    </source>
</evidence>
<dbReference type="KEGG" id="lant:TUM19329_20280"/>
<gene>
    <name evidence="1" type="ORF">TUM19329_20280</name>
</gene>
<dbReference type="Proteomes" id="UP000502894">
    <property type="component" value="Chromosome"/>
</dbReference>
<name>A0A6F8T690_9GAMM</name>
<sequence>MTMGSTVGLVRQYVTKSSSLVFVTDNTLLVIMNKLNSRPRKSLNYFTPNEIINGHLEIN</sequence>
<accession>A0A6F8T690</accession>
<keyword evidence="2" id="KW-1185">Reference proteome</keyword>
<proteinExistence type="predicted"/>
<dbReference type="AlphaFoldDB" id="A0A6F8T690"/>